<dbReference type="GO" id="GO:0043023">
    <property type="term" value="F:ribosomal large subunit binding"/>
    <property type="evidence" value="ECO:0007669"/>
    <property type="project" value="TreeGrafter"/>
</dbReference>
<sequence length="1040" mass="117094">MKLTFSSIDVRAVVAELQNTIIGLRVNQIYDVDHKTYLIRLQKPDHKAVLLLESSARMHTTDYQWPKNPAPSGFSMKLRKHLRNKRLECIQQLGVDRVVQMTFGSGVAQHHLIIELYDRGNITLTDADYTILIILRPRKDGEETRFAAREVYPIKSFRSARPPPSLQQISDALKDAKPNINVKKILNPLLDCGAGVVWQELTRAGLAEATVSTVRDDDEKLQALVQVAASARQHIIDELKPQGYIIQKQEQRVGLDKSSETVLLQQEFHPALYTQHQHLPYLHYPTFNQACDEFFQQLESQKLQQRSVHQERDAIKKLDNVRTDHTNRLNALKKLQDQDTQRGQLIELNQVLVDAAISQVRSAVAHQLDWREIEELLLEAQEREDPVSLAIKSLSLATNSITMTLSNPYDREEDDILLDSDEEREEGQESDKLRPTTLDIDLDLSAHANARKFYTSRRKAGTKVQKTMAASEAALKSATRKTKQTLKDVHTSTVISKVRKVHWFEKFLWFISSENYLVLAGHDQQQNEVLVKRHLKSNDVYVHADLHGASSVIVKNNTTTAIPPATLHQAGVMALCYSRAWAEKVVTSAWWVWGNQVSKSAPTGEYLTTGAFMVRGKKNFLPPSHLVYGFGFLFRLEESSISRHEGERKPKTIEEGSEGASDRLALLEIDIKEDELVVESADDEEPTAKDEAEHQTQTQENDKELIVEFPDTIVEMTHVYGDTFAVSTTSFKGVESRTSNKVEVVKTELPIMRKHRGGRGKGSICESTVSSETVEVEQLDVVEAATKELDVASEGSTSGDTGNAQQNKISQLKRGQKSRLKKLKTKYKDQDDEERELRMQILQSAGAKKAPKKLKGKKGKMQARLVQQNNIKNAQQTAGVVDNIKQPVTEQERKPTEKAKQPEGDVKEDHGEQQHKSEESHNIQQEDDDEEEEETSQVNDDLAILKALTGQPDAEDELLYTVPVCAPYNALSNYKYKVKLTPGPSKKGKACKTAVSLFLAMKPPNGRECDLLRAVRDSDLARNVPGKVKISAPNISKVKK</sequence>
<dbReference type="GO" id="GO:0072344">
    <property type="term" value="P:rescue of stalled ribosome"/>
    <property type="evidence" value="ECO:0007669"/>
    <property type="project" value="TreeGrafter"/>
</dbReference>
<evidence type="ECO:0000256" key="7">
    <source>
        <dbReference type="SAM" id="MobiDB-lite"/>
    </source>
</evidence>
<accession>A0A2P2I4N3</accession>
<keyword evidence="6" id="KW-0539">Nucleus</keyword>
<dbReference type="PANTHER" id="PTHR15239:SF6">
    <property type="entry name" value="RIBOSOME QUALITY CONTROL COMPLEX SUBUNIT NEMF"/>
    <property type="match status" value="1"/>
</dbReference>
<comment type="similarity">
    <text evidence="3">Belongs to the NEMF family.</text>
</comment>
<evidence type="ECO:0000259" key="8">
    <source>
        <dbReference type="Pfam" id="PF05670"/>
    </source>
</evidence>
<dbReference type="AlphaFoldDB" id="A0A2P2I4N3"/>
<feature type="compositionally biased region" description="Basic and acidic residues" evidence="7">
    <location>
        <begin position="686"/>
        <end position="702"/>
    </location>
</feature>
<protein>
    <submittedName>
        <fullName evidence="10">Nuclear export mediator factor NEMF</fullName>
    </submittedName>
</protein>
<evidence type="ECO:0000259" key="9">
    <source>
        <dbReference type="Pfam" id="PF11923"/>
    </source>
</evidence>
<evidence type="ECO:0000313" key="11">
    <source>
        <dbReference type="EMBL" id="LAC22484.1"/>
    </source>
</evidence>
<feature type="domain" description="NFACT RNA-binding" evidence="8">
    <location>
        <begin position="506"/>
        <end position="616"/>
    </location>
</feature>
<evidence type="ECO:0000256" key="2">
    <source>
        <dbReference type="ARBA" id="ARBA00004496"/>
    </source>
</evidence>
<name>A0A2P2I4N3_9CRUS</name>
<dbReference type="Gene3D" id="2.30.310.10">
    <property type="entry name" value="ibrinogen binding protein from staphylococcus aureus domain"/>
    <property type="match status" value="1"/>
</dbReference>
<dbReference type="Pfam" id="PF05833">
    <property type="entry name" value="NFACT_N"/>
    <property type="match status" value="1"/>
</dbReference>
<reference evidence="10" key="2">
    <citation type="journal article" date="2018" name="Biosci. Biotechnol. Biochem.">
        <title>Polysaccharide hydrolase of the hadal zone amphipods Hirondellea gigas.</title>
        <authorList>
            <person name="Kobayashi H."/>
            <person name="Nagahama T."/>
            <person name="Arai W."/>
            <person name="Sasagawa Y."/>
            <person name="Umeda M."/>
            <person name="Hayashi T."/>
            <person name="Nikaido I."/>
            <person name="Watanabe H."/>
            <person name="Oguri K."/>
            <person name="Kitazato H."/>
            <person name="Fujioka K."/>
            <person name="Kido Y."/>
            <person name="Takami H."/>
        </authorList>
    </citation>
    <scope>NUCLEOTIDE SEQUENCE</scope>
    <source>
        <tissue evidence="10">Whole body</tissue>
    </source>
</reference>
<feature type="region of interest" description="Disordered" evidence="7">
    <location>
        <begin position="679"/>
        <end position="702"/>
    </location>
</feature>
<dbReference type="FunFam" id="2.30.310.10:FF:000001">
    <property type="entry name" value="Nuclear export mediator factor Nemf"/>
    <property type="match status" value="1"/>
</dbReference>
<dbReference type="GO" id="GO:0000049">
    <property type="term" value="F:tRNA binding"/>
    <property type="evidence" value="ECO:0007669"/>
    <property type="project" value="TreeGrafter"/>
</dbReference>
<feature type="compositionally biased region" description="Acidic residues" evidence="7">
    <location>
        <begin position="925"/>
        <end position="935"/>
    </location>
</feature>
<evidence type="ECO:0000256" key="5">
    <source>
        <dbReference type="ARBA" id="ARBA00023054"/>
    </source>
</evidence>
<dbReference type="PANTHER" id="PTHR15239">
    <property type="entry name" value="NUCLEAR EXPORT MEDIATOR FACTOR NEMF"/>
    <property type="match status" value="1"/>
</dbReference>
<feature type="compositionally biased region" description="Basic residues" evidence="7">
    <location>
        <begin position="814"/>
        <end position="825"/>
    </location>
</feature>
<comment type="subcellular location">
    <subcellularLocation>
        <location evidence="2">Cytoplasm</location>
    </subcellularLocation>
    <subcellularLocation>
        <location evidence="1">Nucleus</location>
    </subcellularLocation>
</comment>
<evidence type="ECO:0000256" key="4">
    <source>
        <dbReference type="ARBA" id="ARBA00022490"/>
    </source>
</evidence>
<evidence type="ECO:0000256" key="3">
    <source>
        <dbReference type="ARBA" id="ARBA00008318"/>
    </source>
</evidence>
<dbReference type="GO" id="GO:0005634">
    <property type="term" value="C:nucleus"/>
    <property type="evidence" value="ECO:0007669"/>
    <property type="project" value="UniProtKB-SubCell"/>
</dbReference>
<dbReference type="InterPro" id="IPR021846">
    <property type="entry name" value="NFACT-C"/>
</dbReference>
<dbReference type="GO" id="GO:1990116">
    <property type="term" value="P:ribosome-associated ubiquitin-dependent protein catabolic process"/>
    <property type="evidence" value="ECO:0007669"/>
    <property type="project" value="TreeGrafter"/>
</dbReference>
<proteinExistence type="evidence at transcript level"/>
<feature type="compositionally biased region" description="Basic and acidic residues" evidence="7">
    <location>
        <begin position="890"/>
        <end position="921"/>
    </location>
</feature>
<feature type="region of interest" description="Disordered" evidence="7">
    <location>
        <begin position="790"/>
        <end position="938"/>
    </location>
</feature>
<dbReference type="InterPro" id="IPR008532">
    <property type="entry name" value="NFACT_RNA-bd"/>
</dbReference>
<feature type="compositionally biased region" description="Polar residues" evidence="7">
    <location>
        <begin position="865"/>
        <end position="878"/>
    </location>
</feature>
<dbReference type="GO" id="GO:0005737">
    <property type="term" value="C:cytoplasm"/>
    <property type="evidence" value="ECO:0007669"/>
    <property type="project" value="UniProtKB-SubCell"/>
</dbReference>
<dbReference type="EMBL" id="IACF01003376">
    <property type="protein sequence ID" value="LAB68993.1"/>
    <property type="molecule type" value="mRNA"/>
</dbReference>
<evidence type="ECO:0000256" key="6">
    <source>
        <dbReference type="ARBA" id="ARBA00023242"/>
    </source>
</evidence>
<reference evidence="11" key="1">
    <citation type="submission" date="2017-11" db="EMBL/GenBank/DDBJ databases">
        <title>The sensing device of the deep-sea amphipod.</title>
        <authorList>
            <person name="Kobayashi H."/>
            <person name="Nagahama T."/>
            <person name="Arai W."/>
            <person name="Sasagawa Y."/>
            <person name="Umeda M."/>
            <person name="Hayashi T."/>
            <person name="Nikaido I."/>
            <person name="Watanabe H."/>
            <person name="Oguri K."/>
            <person name="Kitazato H."/>
            <person name="Fujioka K."/>
            <person name="Kido Y."/>
            <person name="Takami H."/>
        </authorList>
    </citation>
    <scope>NUCLEOTIDE SEQUENCE</scope>
    <source>
        <tissue evidence="11">Whole body</tissue>
    </source>
</reference>
<feature type="domain" description="NFACT protein C-terminal" evidence="9">
    <location>
        <begin position="940"/>
        <end position="1031"/>
    </location>
</feature>
<keyword evidence="4" id="KW-0963">Cytoplasm</keyword>
<feature type="compositionally biased region" description="Polar residues" evidence="7">
    <location>
        <begin position="794"/>
        <end position="810"/>
    </location>
</feature>
<dbReference type="EMBL" id="IACT01003235">
    <property type="protein sequence ID" value="LAC22484.1"/>
    <property type="molecule type" value="mRNA"/>
</dbReference>
<dbReference type="GO" id="GO:1990112">
    <property type="term" value="C:RQC complex"/>
    <property type="evidence" value="ECO:0007669"/>
    <property type="project" value="TreeGrafter"/>
</dbReference>
<dbReference type="InterPro" id="IPR051608">
    <property type="entry name" value="RQC_Subunit_NEMF"/>
</dbReference>
<evidence type="ECO:0000256" key="1">
    <source>
        <dbReference type="ARBA" id="ARBA00004123"/>
    </source>
</evidence>
<keyword evidence="5" id="KW-0175">Coiled coil</keyword>
<dbReference type="Pfam" id="PF11923">
    <property type="entry name" value="NFACT-C"/>
    <property type="match status" value="1"/>
</dbReference>
<dbReference type="Pfam" id="PF05670">
    <property type="entry name" value="NFACT-R_1"/>
    <property type="match status" value="1"/>
</dbReference>
<feature type="compositionally biased region" description="Basic residues" evidence="7">
    <location>
        <begin position="849"/>
        <end position="861"/>
    </location>
</feature>
<evidence type="ECO:0000313" key="10">
    <source>
        <dbReference type="EMBL" id="LAB68993.1"/>
    </source>
</evidence>
<organism evidence="10">
    <name type="scientific">Hirondellea gigas</name>
    <dbReference type="NCBI Taxonomy" id="1518452"/>
    <lineage>
        <taxon>Eukaryota</taxon>
        <taxon>Metazoa</taxon>
        <taxon>Ecdysozoa</taxon>
        <taxon>Arthropoda</taxon>
        <taxon>Crustacea</taxon>
        <taxon>Multicrustacea</taxon>
        <taxon>Malacostraca</taxon>
        <taxon>Eumalacostraca</taxon>
        <taxon>Peracarida</taxon>
        <taxon>Amphipoda</taxon>
        <taxon>Amphilochidea</taxon>
        <taxon>Lysianassida</taxon>
        <taxon>Lysianassidira</taxon>
        <taxon>Lysianassoidea</taxon>
        <taxon>Lysianassidae</taxon>
        <taxon>Hirondellea</taxon>
    </lineage>
</organism>